<sequence>MNKKRILVIEDVEEIRENLLDILDSNGFETAGASNGKIGLQIAKEFQPDLILCDVDMPELNGYDVLKYLHQDPQLEAIPFIFLTALADMKSLRQGMACGADDYLTKPVHIDELLEAIATRLSRTAVVSSHYTNASANVSPPSELNGANPEKLFLSPLQTKILQLIEDGKKTSEIAKVLHIGLEAAEFLESVATRLSTRLHRQAILKSQSHPESFIPIQEDRLTPRQLEILKLVAKGMTTKEIASELFISVKTVETHRGQMMERLNIRELAGLVRHAIRIGLIDLNED</sequence>
<dbReference type="Gene3D" id="1.10.10.10">
    <property type="entry name" value="Winged helix-like DNA-binding domain superfamily/Winged helix DNA-binding domain"/>
    <property type="match status" value="1"/>
</dbReference>
<keyword evidence="8" id="KW-1185">Reference proteome</keyword>
<feature type="domain" description="HTH luxR-type" evidence="5">
    <location>
        <begin position="215"/>
        <end position="280"/>
    </location>
</feature>
<dbReference type="GO" id="GO:0000160">
    <property type="term" value="P:phosphorelay signal transduction system"/>
    <property type="evidence" value="ECO:0007669"/>
    <property type="project" value="InterPro"/>
</dbReference>
<dbReference type="InterPro" id="IPR011006">
    <property type="entry name" value="CheY-like_superfamily"/>
</dbReference>
<dbReference type="EMBL" id="JAZBJZ010000032">
    <property type="protein sequence ID" value="MEE3717098.1"/>
    <property type="molecule type" value="Genomic_DNA"/>
</dbReference>
<comment type="caution">
    <text evidence="7">The sequence shown here is derived from an EMBL/GenBank/DDBJ whole genome shotgun (WGS) entry which is preliminary data.</text>
</comment>
<evidence type="ECO:0000259" key="6">
    <source>
        <dbReference type="PROSITE" id="PS50110"/>
    </source>
</evidence>
<dbReference type="InterPro" id="IPR016032">
    <property type="entry name" value="Sig_transdc_resp-reg_C-effctor"/>
</dbReference>
<dbReference type="GO" id="GO:0006355">
    <property type="term" value="P:regulation of DNA-templated transcription"/>
    <property type="evidence" value="ECO:0007669"/>
    <property type="project" value="InterPro"/>
</dbReference>
<dbReference type="PROSITE" id="PS50043">
    <property type="entry name" value="HTH_LUXR_2"/>
    <property type="match status" value="1"/>
</dbReference>
<dbReference type="InterPro" id="IPR001789">
    <property type="entry name" value="Sig_transdc_resp-reg_receiver"/>
</dbReference>
<dbReference type="PANTHER" id="PTHR44688:SF16">
    <property type="entry name" value="DNA-BINDING TRANSCRIPTIONAL ACTIVATOR DEVR_DOSR"/>
    <property type="match status" value="1"/>
</dbReference>
<evidence type="ECO:0000259" key="5">
    <source>
        <dbReference type="PROSITE" id="PS50043"/>
    </source>
</evidence>
<dbReference type="PROSITE" id="PS50110">
    <property type="entry name" value="RESPONSE_REGULATORY"/>
    <property type="match status" value="1"/>
</dbReference>
<name>A0AAW9Q1L6_9CYAN</name>
<dbReference type="PANTHER" id="PTHR44688">
    <property type="entry name" value="DNA-BINDING TRANSCRIPTIONAL ACTIVATOR DEVR_DOSR"/>
    <property type="match status" value="1"/>
</dbReference>
<evidence type="ECO:0000256" key="2">
    <source>
        <dbReference type="ARBA" id="ARBA00023125"/>
    </source>
</evidence>
<keyword evidence="3" id="KW-0804">Transcription</keyword>
<protein>
    <submittedName>
        <fullName evidence="7">Response regulator transcription factor</fullName>
    </submittedName>
</protein>
<keyword evidence="1" id="KW-0805">Transcription regulation</keyword>
<dbReference type="Pfam" id="PF00072">
    <property type="entry name" value="Response_reg"/>
    <property type="match status" value="1"/>
</dbReference>
<evidence type="ECO:0000256" key="1">
    <source>
        <dbReference type="ARBA" id="ARBA00023015"/>
    </source>
</evidence>
<organism evidence="7 8">
    <name type="scientific">Tumidithrix elongata BACA0141</name>
    <dbReference type="NCBI Taxonomy" id="2716417"/>
    <lineage>
        <taxon>Bacteria</taxon>
        <taxon>Bacillati</taxon>
        <taxon>Cyanobacteriota</taxon>
        <taxon>Cyanophyceae</taxon>
        <taxon>Pseudanabaenales</taxon>
        <taxon>Pseudanabaenaceae</taxon>
        <taxon>Tumidithrix</taxon>
        <taxon>Tumidithrix elongata</taxon>
    </lineage>
</organism>
<feature type="domain" description="Response regulatory" evidence="6">
    <location>
        <begin position="5"/>
        <end position="121"/>
    </location>
</feature>
<keyword evidence="2" id="KW-0238">DNA-binding</keyword>
<dbReference type="InterPro" id="IPR036388">
    <property type="entry name" value="WH-like_DNA-bd_sf"/>
</dbReference>
<dbReference type="SMART" id="SM00421">
    <property type="entry name" value="HTH_LUXR"/>
    <property type="match status" value="2"/>
</dbReference>
<evidence type="ECO:0000256" key="4">
    <source>
        <dbReference type="PROSITE-ProRule" id="PRU00169"/>
    </source>
</evidence>
<evidence type="ECO:0000313" key="7">
    <source>
        <dbReference type="EMBL" id="MEE3717098.1"/>
    </source>
</evidence>
<proteinExistence type="predicted"/>
<accession>A0AAW9Q1L6</accession>
<evidence type="ECO:0000313" key="8">
    <source>
        <dbReference type="Proteomes" id="UP001333818"/>
    </source>
</evidence>
<dbReference type="InterPro" id="IPR000792">
    <property type="entry name" value="Tscrpt_reg_LuxR_C"/>
</dbReference>
<dbReference type="GO" id="GO:0003677">
    <property type="term" value="F:DNA binding"/>
    <property type="evidence" value="ECO:0007669"/>
    <property type="project" value="UniProtKB-KW"/>
</dbReference>
<dbReference type="Gene3D" id="3.40.50.2300">
    <property type="match status" value="1"/>
</dbReference>
<dbReference type="AlphaFoldDB" id="A0AAW9Q1L6"/>
<feature type="modified residue" description="4-aspartylphosphate" evidence="4">
    <location>
        <position position="54"/>
    </location>
</feature>
<dbReference type="SUPFAM" id="SSF46894">
    <property type="entry name" value="C-terminal effector domain of the bipartite response regulators"/>
    <property type="match status" value="1"/>
</dbReference>
<evidence type="ECO:0000256" key="3">
    <source>
        <dbReference type="ARBA" id="ARBA00023163"/>
    </source>
</evidence>
<dbReference type="Pfam" id="PF00196">
    <property type="entry name" value="GerE"/>
    <property type="match status" value="1"/>
</dbReference>
<dbReference type="CDD" id="cd06170">
    <property type="entry name" value="LuxR_C_like"/>
    <property type="match status" value="1"/>
</dbReference>
<dbReference type="SUPFAM" id="SSF52172">
    <property type="entry name" value="CheY-like"/>
    <property type="match status" value="1"/>
</dbReference>
<dbReference type="Proteomes" id="UP001333818">
    <property type="component" value="Unassembled WGS sequence"/>
</dbReference>
<dbReference type="SMART" id="SM00448">
    <property type="entry name" value="REC"/>
    <property type="match status" value="1"/>
</dbReference>
<dbReference type="PRINTS" id="PR00038">
    <property type="entry name" value="HTHLUXR"/>
</dbReference>
<keyword evidence="4" id="KW-0597">Phosphoprotein</keyword>
<gene>
    <name evidence="7" type="ORF">V2H45_10105</name>
</gene>
<dbReference type="RefSeq" id="WP_330483526.1">
    <property type="nucleotide sequence ID" value="NZ_JAZBJZ010000032.1"/>
</dbReference>
<reference evidence="7" key="1">
    <citation type="submission" date="2024-01" db="EMBL/GenBank/DDBJ databases">
        <title>Bank of Algae and Cyanobacteria of the Azores (BACA) strain genomes.</title>
        <authorList>
            <person name="Luz R."/>
            <person name="Cordeiro R."/>
            <person name="Fonseca A."/>
            <person name="Goncalves V."/>
        </authorList>
    </citation>
    <scope>NUCLEOTIDE SEQUENCE</scope>
    <source>
        <strain evidence="7">BACA0141</strain>
    </source>
</reference>